<evidence type="ECO:0000313" key="3">
    <source>
        <dbReference type="Proteomes" id="UP000595091"/>
    </source>
</evidence>
<sequence>MVRTLTAKEKIYFILLLLPYIMLIILSAVWVTNSQGQPFASEHITAFILDICIDYPFYQKDFLSENPHQKFVVMIILVQLFRHFAFEAISSLFAI</sequence>
<dbReference type="RefSeq" id="WP_197559034.1">
    <property type="nucleotide sequence ID" value="NZ_CP063065.1"/>
</dbReference>
<feature type="transmembrane region" description="Helical" evidence="1">
    <location>
        <begin position="12"/>
        <end position="31"/>
    </location>
</feature>
<proteinExistence type="predicted"/>
<dbReference type="AlphaFoldDB" id="A0A7M1KY64"/>
<name>A0A7M1KY64_9LACT</name>
<feature type="transmembrane region" description="Helical" evidence="1">
    <location>
        <begin position="71"/>
        <end position="94"/>
    </location>
</feature>
<accession>A0A7M1KY64</accession>
<protein>
    <submittedName>
        <fullName evidence="2">Uncharacterized protein</fullName>
    </submittedName>
</protein>
<dbReference type="EMBL" id="CP063065">
    <property type="protein sequence ID" value="QOQ79919.1"/>
    <property type="molecule type" value="Genomic_DNA"/>
</dbReference>
<reference evidence="2 3" key="1">
    <citation type="submission" date="2020-10" db="EMBL/GenBank/DDBJ databases">
        <title>Plasmid carrying two tetracycline resistance determinant.</title>
        <authorList>
            <person name="Yang Q."/>
        </authorList>
    </citation>
    <scope>NUCLEOTIDE SEQUENCE [LARGE SCALE GENOMIC DNA]</scope>
    <source>
        <strain evidence="2 3">T43</strain>
    </source>
</reference>
<organism evidence="2 3">
    <name type="scientific">Aerococcus urinaeequi</name>
    <dbReference type="NCBI Taxonomy" id="51665"/>
    <lineage>
        <taxon>Bacteria</taxon>
        <taxon>Bacillati</taxon>
        <taxon>Bacillota</taxon>
        <taxon>Bacilli</taxon>
        <taxon>Lactobacillales</taxon>
        <taxon>Aerococcaceae</taxon>
        <taxon>Aerococcus</taxon>
    </lineage>
</organism>
<evidence type="ECO:0000313" key="2">
    <source>
        <dbReference type="EMBL" id="QOQ79919.1"/>
    </source>
</evidence>
<keyword evidence="1" id="KW-1133">Transmembrane helix</keyword>
<keyword evidence="1" id="KW-0472">Membrane</keyword>
<keyword evidence="1" id="KW-0812">Transmembrane</keyword>
<evidence type="ECO:0000256" key="1">
    <source>
        <dbReference type="SAM" id="Phobius"/>
    </source>
</evidence>
<gene>
    <name evidence="2" type="ORF">IMX20_04390</name>
</gene>
<dbReference type="Proteomes" id="UP000595091">
    <property type="component" value="Chromosome"/>
</dbReference>